<reference evidence="2" key="1">
    <citation type="journal article" date="2016" name="Nat. Biotechnol.">
        <title>Sequencing wild and cultivated cassava and related species reveals extensive interspecific hybridization and genetic diversity.</title>
        <authorList>
            <person name="Bredeson J.V."/>
            <person name="Lyons J.B."/>
            <person name="Prochnik S.E."/>
            <person name="Wu G.A."/>
            <person name="Ha C.M."/>
            <person name="Edsinger-Gonzales E."/>
            <person name="Grimwood J."/>
            <person name="Schmutz J."/>
            <person name="Rabbi I.Y."/>
            <person name="Egesi C."/>
            <person name="Nauluvula P."/>
            <person name="Lebot V."/>
            <person name="Ndunguru J."/>
            <person name="Mkamilo G."/>
            <person name="Bart R.S."/>
            <person name="Setter T.L."/>
            <person name="Gleadow R.M."/>
            <person name="Kulakow P."/>
            <person name="Ferguson M.E."/>
            <person name="Rounsley S."/>
            <person name="Rokhsar D.S."/>
        </authorList>
    </citation>
    <scope>NUCLEOTIDE SEQUENCE [LARGE SCALE GENOMIC DNA]</scope>
    <source>
        <strain evidence="2">cv. AM560-2</strain>
    </source>
</reference>
<evidence type="ECO:0000313" key="2">
    <source>
        <dbReference type="Proteomes" id="UP000091857"/>
    </source>
</evidence>
<organism evidence="1 2">
    <name type="scientific">Manihot esculenta</name>
    <name type="common">Cassava</name>
    <name type="synonym">Jatropha manihot</name>
    <dbReference type="NCBI Taxonomy" id="3983"/>
    <lineage>
        <taxon>Eukaryota</taxon>
        <taxon>Viridiplantae</taxon>
        <taxon>Streptophyta</taxon>
        <taxon>Embryophyta</taxon>
        <taxon>Tracheophyta</taxon>
        <taxon>Spermatophyta</taxon>
        <taxon>Magnoliopsida</taxon>
        <taxon>eudicotyledons</taxon>
        <taxon>Gunneridae</taxon>
        <taxon>Pentapetalae</taxon>
        <taxon>rosids</taxon>
        <taxon>fabids</taxon>
        <taxon>Malpighiales</taxon>
        <taxon>Euphorbiaceae</taxon>
        <taxon>Crotonoideae</taxon>
        <taxon>Manihoteae</taxon>
        <taxon>Manihot</taxon>
    </lineage>
</organism>
<comment type="caution">
    <text evidence="1">The sequence shown here is derived from an EMBL/GenBank/DDBJ whole genome shotgun (WGS) entry which is preliminary data.</text>
</comment>
<gene>
    <name evidence="1" type="ORF">MANES_09G040300v8</name>
</gene>
<sequence>MTAPSSKKKSQDRKREGRPKFNKDSKRSFKSKKKDSSDIVPSEALALQLEDDVPDFPRGGGSSLSQREREEIRAEVDAEFEAEERVLKRKKGKKLQNRSLSESDDLGSLFGDGLTGKLPRFANKITLKNISPGMKLWGVVAEVNEKDLVISLPWGLRGLVRSSDAIDPLLGDGNEDIEGNLPSVFHVGQLVSCIVLQLDDDRKDNGKRKIWLSLRLSLLHKGFSLDSIQEGMVLTAYVKSIEDHGYILHFGLLSFMGFLPKNSQAESRHAEVKAGQLLQGIVRNIDKTRKVVYLSSESDAVSKCVMKDLKGISIDLLVPGMMVNARVQSTLENGIMLSFLTYFTGTVDVLHLQNAFPTSNWKDDYNNNKKVNARILFIDPSTRAVGLTLNQHHVRNSTPPMHVKVGDIYDSAKIVRVDKGLGLLLEIPSTPLSTPAYVSISDVAENEVRKLEKKFKEGSIVRVRILGYKHLEGLATGILKASAFEGPVFTHSDVKPGMIVRAKIIAVDSFGAIVQFPGGLKALCPLRHMSEFEIAKPRKKFKVGAELVFRVLGCKSKRITVTHKKTLVKSKLAILSSYADATDGLITHGWITKIEKHGFFVHFYNGVQGFAPRSELGLEPGCDAGSMYHIGQVVKCRILSSIPASRRINLSFIMKPSRVSEEPVKLGSVVAGVVEKVTPFGVIVYVNAKGYMKGTISTEHLADHHDQAALLKSVLKPGYEFDQLLVLDIESNNLILSVKYSLVNSAHHLPSDLSEVQTQSIVHGYICNLIETGCFIRFLGRLTGFSPKSKAMDDQRAQLSEAFYIGQSIRSNIIDVNSEKNRITVSLKQSGCSSTDASFLLGYFQLEEKIAELQSSDSKGADLGWGEGFKIGSVIEAKVQESKEVGIVVCFDKYNDVLGFITLHQLGGTTLETGCTVRAAVLDVAKTERLVDLSLKPEFLDKSRDENSNGQTHKKKRKREVSKSLEVHQTVNAVVEIVKEKYLILSVPEHNYAIGYASVSDYNTQKLPLKQFSNGQSVIATVMALPSPSTAGRLLLLLKSVSEPTETSSSKKAKKKSSYNVGSLVQAEITEKKPLEMRLKFGIGFRGRIHITEVNDDCVLDDPFTNFRIGQTVTARIVAKASKGDNKKKQLWELSIKPKILADFSEAGDKMTEYEYSSGKCVTGFVYKVDNEWAWLAVSRHVKAQLFVLDSAHEPSDLEEFQKRFFVGKAVRGHVLSSNKDKTLLRLVLRPLCASSSRVVDGEALNMDDARNDVQHLNVTSQFHEGDIVGGRISKIFPNVGGLLVQIGPHVHGRVHFTELQDSWVPDPLSGYHEGKFVKCKVLEINRSVKGTVHVDLSLRFSLDGMLSRNSTELSKNVNSPIKRVEKLEDLHPDSVVQGYVKNVTSKGCFIMLSRKIDAKILLSNLSNEYIDNPEKEFPIGRLVVGRVLTVEPLSKRVEVSLKKVSATGAAKSENYDLSCLNVGDTISGRIKRVESYGLFITIDHTNLVGLCHVSELPDGSFDKIETKYRVGEMVNARILKVDEERRRISLGMKNLAVGNDIDILPSKAESDDTISESGTIDDSGSKPQESSSPGIRGMDIESENEECPILAQAESRASIPPLDVTLDDMEHSDVDDVIDKNKEDIGEAKIVDEKKKKREKKAKEEREQEIRAAEARLLEKDIPRTADEFEKLVRSSPNSSFVWIKYMAFMLSMADVEKARSIAERALRTINIREENEKLNIWVAYFNLENEYGNPPEEAVKKVFQRTLQYCDPKKVHLALLGVYERTEQHTLADELVERMVKKFKHSCKIWLRRVQRLLKQEQDGVQSVIQRALLCLPRHKHIKFISQSAILEFKCGVPDRGRSMFEGILREYPKRTDLWSVYLDQEIRLGDLDVTRSLFERAISLSLPPKKMKFLFKKYLEYEKTHGDEEQIESVKRKAMEYVENTLA</sequence>
<keyword evidence="2" id="KW-1185">Reference proteome</keyword>
<evidence type="ECO:0000313" key="1">
    <source>
        <dbReference type="EMBL" id="KAG8646903.1"/>
    </source>
</evidence>
<protein>
    <submittedName>
        <fullName evidence="1">Uncharacterized protein</fullName>
    </submittedName>
</protein>
<name>A0ACB7H2L6_MANES</name>
<proteinExistence type="predicted"/>
<accession>A0ACB7H2L6</accession>
<dbReference type="Proteomes" id="UP000091857">
    <property type="component" value="Chromosome 9"/>
</dbReference>
<dbReference type="EMBL" id="CM004395">
    <property type="protein sequence ID" value="KAG8646903.1"/>
    <property type="molecule type" value="Genomic_DNA"/>
</dbReference>